<protein>
    <submittedName>
        <fullName evidence="5">ABC transporter substrate-binding protein</fullName>
    </submittedName>
</protein>
<dbReference type="CDD" id="cd06334">
    <property type="entry name" value="PBP1_ABC_ligand_binding-like"/>
    <property type="match status" value="1"/>
</dbReference>
<dbReference type="Proteomes" id="UP001055804">
    <property type="component" value="Unassembled WGS sequence"/>
</dbReference>
<dbReference type="Gene3D" id="3.40.50.2300">
    <property type="match status" value="2"/>
</dbReference>
<gene>
    <name evidence="5" type="ORF">NJQ99_00170</name>
</gene>
<reference evidence="5" key="1">
    <citation type="submission" date="2022-06" db="EMBL/GenBank/DDBJ databases">
        <title>Isolation and Genomics of Futiania mangrovii gen. nov., sp. nov., a Rare and Metabolically-versatile member in the Class Alphaproteobacteria.</title>
        <authorList>
            <person name="Liu L."/>
            <person name="Huang W.-C."/>
            <person name="Pan J."/>
            <person name="Li J."/>
            <person name="Huang Y."/>
            <person name="Du H."/>
            <person name="Liu Y."/>
            <person name="Li M."/>
        </authorList>
    </citation>
    <scope>NUCLEOTIDE SEQUENCE</scope>
    <source>
        <strain evidence="5">FT118</strain>
    </source>
</reference>
<dbReference type="EMBL" id="JAMZFT010000001">
    <property type="protein sequence ID" value="MCP1334819.1"/>
    <property type="molecule type" value="Genomic_DNA"/>
</dbReference>
<evidence type="ECO:0000256" key="2">
    <source>
        <dbReference type="ARBA" id="ARBA00022729"/>
    </source>
</evidence>
<dbReference type="PANTHER" id="PTHR47235:SF1">
    <property type="entry name" value="BLR6548 PROTEIN"/>
    <property type="match status" value="1"/>
</dbReference>
<accession>A0A9J6PBC2</accession>
<sequence length="439" mass="48085">MTIRTKALGLAAAMALPFVAGPALSYELTVPLLTYRTGPYAPSGIPVANAFSDYFTLLNEKYGGIEGAKINYVECETAYNTQQGVECYENVKNMGESGALVINPFSTGITYQLIPKASEDKIPILSMGYGRTSAADGSVFPYVFNLPAHYWSGATVIMKYIADKEGGQANMKGKKVALVYHNSAYGKEPIRTLETIAKDWGYDLMLLPVDHPGQEQKATWLQIRRDRPDWVVMWGWGVMNQVAVKEAASIRYPMDRFIGIWWSGSENDVLPAGKDATGYQAATFNAPGTNFPLIQEILTELYDKGKGAGERDGVGDSLYNRGLLNAVATAEGLRTAIKMHGTVKIRGEQARDGFENLVIDNKRWEELGLGGGFAPEIKIACNNHEGSGAAAIQQWNAETGEWTLVTDWIQPMSDVIQPLLKADAEAYAKENNITPRDCK</sequence>
<name>A0A9J6PBC2_9PROT</name>
<dbReference type="PANTHER" id="PTHR47235">
    <property type="entry name" value="BLR6548 PROTEIN"/>
    <property type="match status" value="1"/>
</dbReference>
<keyword evidence="6" id="KW-1185">Reference proteome</keyword>
<dbReference type="SUPFAM" id="SSF53822">
    <property type="entry name" value="Periplasmic binding protein-like I"/>
    <property type="match status" value="1"/>
</dbReference>
<evidence type="ECO:0000256" key="3">
    <source>
        <dbReference type="SAM" id="SignalP"/>
    </source>
</evidence>
<feature type="chain" id="PRO_5039906132" evidence="3">
    <location>
        <begin position="26"/>
        <end position="439"/>
    </location>
</feature>
<feature type="signal peptide" evidence="3">
    <location>
        <begin position="1"/>
        <end position="25"/>
    </location>
</feature>
<dbReference type="InterPro" id="IPR028081">
    <property type="entry name" value="Leu-bd"/>
</dbReference>
<feature type="domain" description="Leucine-binding protein" evidence="4">
    <location>
        <begin position="28"/>
        <end position="397"/>
    </location>
</feature>
<comment type="similarity">
    <text evidence="1">Belongs to the leucine-binding protein family.</text>
</comment>
<comment type="caution">
    <text evidence="5">The sequence shown here is derived from an EMBL/GenBank/DDBJ whole genome shotgun (WGS) entry which is preliminary data.</text>
</comment>
<dbReference type="InterPro" id="IPR028082">
    <property type="entry name" value="Peripla_BP_I"/>
</dbReference>
<dbReference type="RefSeq" id="WP_269330787.1">
    <property type="nucleotide sequence ID" value="NZ_JAMZFT010000001.1"/>
</dbReference>
<evidence type="ECO:0000256" key="1">
    <source>
        <dbReference type="ARBA" id="ARBA00010062"/>
    </source>
</evidence>
<dbReference type="Pfam" id="PF13458">
    <property type="entry name" value="Peripla_BP_6"/>
    <property type="match status" value="1"/>
</dbReference>
<evidence type="ECO:0000313" key="6">
    <source>
        <dbReference type="Proteomes" id="UP001055804"/>
    </source>
</evidence>
<dbReference type="AlphaFoldDB" id="A0A9J6PBC2"/>
<keyword evidence="2 3" id="KW-0732">Signal</keyword>
<proteinExistence type="inferred from homology"/>
<organism evidence="5 6">
    <name type="scientific">Futiania mangrovi</name>
    <dbReference type="NCBI Taxonomy" id="2959716"/>
    <lineage>
        <taxon>Bacteria</taxon>
        <taxon>Pseudomonadati</taxon>
        <taxon>Pseudomonadota</taxon>
        <taxon>Alphaproteobacteria</taxon>
        <taxon>Futianiales</taxon>
        <taxon>Futianiaceae</taxon>
        <taxon>Futiania</taxon>
    </lineage>
</organism>
<evidence type="ECO:0000313" key="5">
    <source>
        <dbReference type="EMBL" id="MCP1334819.1"/>
    </source>
</evidence>
<evidence type="ECO:0000259" key="4">
    <source>
        <dbReference type="Pfam" id="PF13458"/>
    </source>
</evidence>